<dbReference type="SMART" id="SM00360">
    <property type="entry name" value="RRM"/>
    <property type="match status" value="1"/>
</dbReference>
<gene>
    <name evidence="14" type="ORF">ODALV1_LOCUS24428</name>
</gene>
<evidence type="ECO:0000256" key="1">
    <source>
        <dbReference type="ARBA" id="ARBA00004123"/>
    </source>
</evidence>
<comment type="caution">
    <text evidence="14">The sequence shown here is derived from an EMBL/GenBank/DDBJ whole genome shotgun (WGS) entry which is preliminary data.</text>
</comment>
<evidence type="ECO:0000256" key="8">
    <source>
        <dbReference type="ARBA" id="ARBA00023015"/>
    </source>
</evidence>
<evidence type="ECO:0000313" key="14">
    <source>
        <dbReference type="EMBL" id="CAL8132005.1"/>
    </source>
</evidence>
<dbReference type="SUPFAM" id="SSF54928">
    <property type="entry name" value="RNA-binding domain, RBD"/>
    <property type="match status" value="1"/>
</dbReference>
<dbReference type="InterPro" id="IPR035979">
    <property type="entry name" value="RBD_domain_sf"/>
</dbReference>
<dbReference type="EMBL" id="CAXLJM020000091">
    <property type="protein sequence ID" value="CAL8132005.1"/>
    <property type="molecule type" value="Genomic_DNA"/>
</dbReference>
<evidence type="ECO:0000256" key="10">
    <source>
        <dbReference type="ARBA" id="ARBA00023242"/>
    </source>
</evidence>
<dbReference type="Gene3D" id="3.30.70.330">
    <property type="match status" value="1"/>
</dbReference>
<feature type="compositionally biased region" description="Acidic residues" evidence="12">
    <location>
        <begin position="284"/>
        <end position="294"/>
    </location>
</feature>
<evidence type="ECO:0000256" key="12">
    <source>
        <dbReference type="SAM" id="MobiDB-lite"/>
    </source>
</evidence>
<accession>A0ABP1RNW2</accession>
<reference evidence="14 15" key="1">
    <citation type="submission" date="2024-08" db="EMBL/GenBank/DDBJ databases">
        <authorList>
            <person name="Cucini C."/>
            <person name="Frati F."/>
        </authorList>
    </citation>
    <scope>NUCLEOTIDE SEQUENCE [LARGE SCALE GENOMIC DNA]</scope>
</reference>
<evidence type="ECO:0000256" key="7">
    <source>
        <dbReference type="ARBA" id="ARBA00022884"/>
    </source>
</evidence>
<keyword evidence="5" id="KW-0158">Chromosome</keyword>
<dbReference type="Pfam" id="PF00076">
    <property type="entry name" value="RRM_1"/>
    <property type="match status" value="1"/>
</dbReference>
<dbReference type="Proteomes" id="UP001642540">
    <property type="component" value="Unassembled WGS sequence"/>
</dbReference>
<comment type="similarity">
    <text evidence="3">Belongs to the RRM NELF-E family.</text>
</comment>
<keyword evidence="15" id="KW-1185">Reference proteome</keyword>
<evidence type="ECO:0000256" key="5">
    <source>
        <dbReference type="ARBA" id="ARBA00022454"/>
    </source>
</evidence>
<feature type="domain" description="RRM" evidence="13">
    <location>
        <begin position="161"/>
        <end position="232"/>
    </location>
</feature>
<feature type="region of interest" description="Disordered" evidence="12">
    <location>
        <begin position="78"/>
        <end position="98"/>
    </location>
</feature>
<comment type="subcellular location">
    <subcellularLocation>
        <location evidence="2">Chromosome</location>
    </subcellularLocation>
    <subcellularLocation>
        <location evidence="1">Nucleus</location>
    </subcellularLocation>
</comment>
<evidence type="ECO:0000256" key="9">
    <source>
        <dbReference type="ARBA" id="ARBA00023163"/>
    </source>
</evidence>
<evidence type="ECO:0000256" key="3">
    <source>
        <dbReference type="ARBA" id="ARBA00006120"/>
    </source>
</evidence>
<keyword evidence="7 11" id="KW-0694">RNA-binding</keyword>
<evidence type="ECO:0000259" key="13">
    <source>
        <dbReference type="PROSITE" id="PS50102"/>
    </source>
</evidence>
<feature type="compositionally biased region" description="Basic and acidic residues" evidence="12">
    <location>
        <begin position="78"/>
        <end position="92"/>
    </location>
</feature>
<dbReference type="PROSITE" id="PS50102">
    <property type="entry name" value="RRM"/>
    <property type="match status" value="1"/>
</dbReference>
<keyword evidence="6" id="KW-0678">Repressor</keyword>
<protein>
    <recommendedName>
        <fullName evidence="4">Negative elongation factor E</fullName>
    </recommendedName>
</protein>
<feature type="compositionally biased region" description="Low complexity" evidence="12">
    <location>
        <begin position="255"/>
        <end position="273"/>
    </location>
</feature>
<feature type="region of interest" description="Disordered" evidence="12">
    <location>
        <begin position="248"/>
        <end position="294"/>
    </location>
</feature>
<dbReference type="PANTHER" id="PTHR17250:SF0">
    <property type="entry name" value="NEGATIVE ELONGATION FACTOR E"/>
    <property type="match status" value="1"/>
</dbReference>
<dbReference type="PANTHER" id="PTHR17250">
    <property type="entry name" value="NEGATIVE ELONGATION FACTOR E"/>
    <property type="match status" value="1"/>
</dbReference>
<evidence type="ECO:0000256" key="4">
    <source>
        <dbReference type="ARBA" id="ARBA00014464"/>
    </source>
</evidence>
<dbReference type="InterPro" id="IPR012677">
    <property type="entry name" value="Nucleotide-bd_a/b_plait_sf"/>
</dbReference>
<keyword evidence="8" id="KW-0805">Transcription regulation</keyword>
<keyword evidence="9" id="KW-0804">Transcription</keyword>
<dbReference type="InterPro" id="IPR033102">
    <property type="entry name" value="NELFE"/>
</dbReference>
<evidence type="ECO:0000256" key="6">
    <source>
        <dbReference type="ARBA" id="ARBA00022491"/>
    </source>
</evidence>
<evidence type="ECO:0000256" key="11">
    <source>
        <dbReference type="PROSITE-ProRule" id="PRU00176"/>
    </source>
</evidence>
<sequence>MSYNLWLPELLTDEELNLKRKYELLRKKVKKEHTMHAEAVRKLAEPLPESPVKLPPAHAKEHAKKLVLAGKISLSPKAKEEKTSFKRPERKLSSATLVTSPKKDDDVSAAEVGRAGIWSFTSMFNEAEGGIRAAQTNSTSIMNSFDFEEPNSLARVPKRGPSIYVYANGATLTEETLRSIFARFGKIVKIKITSPSVAFVVYAVDDCAERAINETHGAIYNGVEYQVNFAWRQPLPFMRSSIHNTSNTTCCPVPSSSGTGPSQLDSSSSSKNSWDYKRQPIVYEGDDDIEFTQT</sequence>
<keyword evidence="10" id="KW-0539">Nucleus</keyword>
<name>A0ABP1RNW2_9HEXA</name>
<proteinExistence type="inferred from homology"/>
<evidence type="ECO:0000256" key="2">
    <source>
        <dbReference type="ARBA" id="ARBA00004286"/>
    </source>
</evidence>
<dbReference type="InterPro" id="IPR000504">
    <property type="entry name" value="RRM_dom"/>
</dbReference>
<organism evidence="14 15">
    <name type="scientific">Orchesella dallaii</name>
    <dbReference type="NCBI Taxonomy" id="48710"/>
    <lineage>
        <taxon>Eukaryota</taxon>
        <taxon>Metazoa</taxon>
        <taxon>Ecdysozoa</taxon>
        <taxon>Arthropoda</taxon>
        <taxon>Hexapoda</taxon>
        <taxon>Collembola</taxon>
        <taxon>Entomobryomorpha</taxon>
        <taxon>Entomobryoidea</taxon>
        <taxon>Orchesellidae</taxon>
        <taxon>Orchesellinae</taxon>
        <taxon>Orchesella</taxon>
    </lineage>
</organism>
<evidence type="ECO:0000313" key="15">
    <source>
        <dbReference type="Proteomes" id="UP001642540"/>
    </source>
</evidence>